<proteinExistence type="predicted"/>
<accession>A0AAV8R0B6</accession>
<evidence type="ECO:0000313" key="2">
    <source>
        <dbReference type="Proteomes" id="UP001222027"/>
    </source>
</evidence>
<dbReference type="EMBL" id="JAQQAF010000005">
    <property type="protein sequence ID" value="KAJ8485947.1"/>
    <property type="molecule type" value="Genomic_DNA"/>
</dbReference>
<sequence length="78" mass="8793">MNRDGCATQQRNQSALPPPFCSRCFSLFLPLVLRHRLPTLTYHHIDPLLHSAIFGGSVALGFLIRQIYSAWTGHSDED</sequence>
<evidence type="ECO:0000313" key="1">
    <source>
        <dbReference type="EMBL" id="KAJ8485947.1"/>
    </source>
</evidence>
<organism evidence="1 2">
    <name type="scientific">Ensete ventricosum</name>
    <name type="common">Abyssinian banana</name>
    <name type="synonym">Musa ensete</name>
    <dbReference type="NCBI Taxonomy" id="4639"/>
    <lineage>
        <taxon>Eukaryota</taxon>
        <taxon>Viridiplantae</taxon>
        <taxon>Streptophyta</taxon>
        <taxon>Embryophyta</taxon>
        <taxon>Tracheophyta</taxon>
        <taxon>Spermatophyta</taxon>
        <taxon>Magnoliopsida</taxon>
        <taxon>Liliopsida</taxon>
        <taxon>Zingiberales</taxon>
        <taxon>Musaceae</taxon>
        <taxon>Ensete</taxon>
    </lineage>
</organism>
<keyword evidence="2" id="KW-1185">Reference proteome</keyword>
<gene>
    <name evidence="1" type="ORF">OPV22_018432</name>
</gene>
<comment type="caution">
    <text evidence="1">The sequence shown here is derived from an EMBL/GenBank/DDBJ whole genome shotgun (WGS) entry which is preliminary data.</text>
</comment>
<dbReference type="Proteomes" id="UP001222027">
    <property type="component" value="Unassembled WGS sequence"/>
</dbReference>
<name>A0AAV8R0B6_ENSVE</name>
<protein>
    <submittedName>
        <fullName evidence="1">Uncharacterized protein</fullName>
    </submittedName>
</protein>
<dbReference type="AlphaFoldDB" id="A0AAV8R0B6"/>
<reference evidence="1 2" key="1">
    <citation type="submission" date="2022-12" db="EMBL/GenBank/DDBJ databases">
        <title>Chromosome-scale assembly of the Ensete ventricosum genome.</title>
        <authorList>
            <person name="Dussert Y."/>
            <person name="Stocks J."/>
            <person name="Wendawek A."/>
            <person name="Woldeyes F."/>
            <person name="Nichols R.A."/>
            <person name="Borrell J.S."/>
        </authorList>
    </citation>
    <scope>NUCLEOTIDE SEQUENCE [LARGE SCALE GENOMIC DNA]</scope>
    <source>
        <strain evidence="2">cv. Maze</strain>
        <tissue evidence="1">Seeds</tissue>
    </source>
</reference>